<feature type="region of interest" description="Disordered" evidence="1">
    <location>
        <begin position="358"/>
        <end position="387"/>
    </location>
</feature>
<organism evidence="4">
    <name type="scientific">Echinostoma caproni</name>
    <dbReference type="NCBI Taxonomy" id="27848"/>
    <lineage>
        <taxon>Eukaryota</taxon>
        <taxon>Metazoa</taxon>
        <taxon>Spiralia</taxon>
        <taxon>Lophotrochozoa</taxon>
        <taxon>Platyhelminthes</taxon>
        <taxon>Trematoda</taxon>
        <taxon>Digenea</taxon>
        <taxon>Plagiorchiida</taxon>
        <taxon>Echinostomata</taxon>
        <taxon>Echinostomatoidea</taxon>
        <taxon>Echinostomatidae</taxon>
        <taxon>Echinostoma</taxon>
    </lineage>
</organism>
<accession>A0A183A527</accession>
<keyword evidence="3" id="KW-1185">Reference proteome</keyword>
<sequence>MIDMAKQESPLNTVTYMSGLENVRTSGGQRYFKTDPCSMTPLSQDSHESGLVNGKLHGLHSPPPNKDAADYVDSSVQFSSPRGVPVASFDRVNSTTTSFPSEHNFAMFNYSHSWMNKLSAVSSNPIESTSPLNRTEFPYPPDQTATYIPSSNYAHSRDSCEFERTEQTSFENLTRTCSPRTDPTNVNGTRRPDQTLAELTPALSDATNNSTPHDSLQDTNDGLDAPPIAQPQSFHTAYQTNPGENTPFKRESDTEGSTTLIPNRTVFHRSLADTKTNPYEMKSHELDDVDRTDEEEEEDLDYADSDSEASCDRAMDSRHVANVGNTYDHCVSSRLFNPSKRRSEMNDGLFQTHPHYGSMLSHSDKESVLDSELNSSTGGGGGGDGGNKTCIMSGKVSLLFNAMQYF</sequence>
<feature type="region of interest" description="Disordered" evidence="1">
    <location>
        <begin position="203"/>
        <end position="311"/>
    </location>
</feature>
<evidence type="ECO:0000313" key="2">
    <source>
        <dbReference type="EMBL" id="VDP65306.1"/>
    </source>
</evidence>
<dbReference type="AlphaFoldDB" id="A0A183A527"/>
<evidence type="ECO:0000256" key="1">
    <source>
        <dbReference type="SAM" id="MobiDB-lite"/>
    </source>
</evidence>
<feature type="compositionally biased region" description="Acidic residues" evidence="1">
    <location>
        <begin position="287"/>
        <end position="309"/>
    </location>
</feature>
<feature type="compositionally biased region" description="Gly residues" evidence="1">
    <location>
        <begin position="377"/>
        <end position="386"/>
    </location>
</feature>
<dbReference type="OrthoDB" id="6247875at2759"/>
<dbReference type="Proteomes" id="UP000272942">
    <property type="component" value="Unassembled WGS sequence"/>
</dbReference>
<feature type="compositionally biased region" description="Polar residues" evidence="1">
    <location>
        <begin position="205"/>
        <end position="220"/>
    </location>
</feature>
<protein>
    <submittedName>
        <fullName evidence="4">Homeobox domain-containing protein</fullName>
    </submittedName>
</protein>
<reference evidence="2 3" key="2">
    <citation type="submission" date="2018-11" db="EMBL/GenBank/DDBJ databases">
        <authorList>
            <consortium name="Pathogen Informatics"/>
        </authorList>
    </citation>
    <scope>NUCLEOTIDE SEQUENCE [LARGE SCALE GENOMIC DNA]</scope>
    <source>
        <strain evidence="2 3">Egypt</strain>
    </source>
</reference>
<proteinExistence type="predicted"/>
<gene>
    <name evidence="2" type="ORF">ECPE_LOCUS2062</name>
</gene>
<feature type="region of interest" description="Disordered" evidence="1">
    <location>
        <begin position="174"/>
        <end position="193"/>
    </location>
</feature>
<feature type="compositionally biased region" description="Polar residues" evidence="1">
    <location>
        <begin position="174"/>
        <end position="188"/>
    </location>
</feature>
<name>A0A183A527_9TREM</name>
<feature type="compositionally biased region" description="Polar residues" evidence="1">
    <location>
        <begin position="230"/>
        <end position="244"/>
    </location>
</feature>
<evidence type="ECO:0000313" key="3">
    <source>
        <dbReference type="Proteomes" id="UP000272942"/>
    </source>
</evidence>
<dbReference type="WBParaSite" id="ECPE_0000206201-mRNA-1">
    <property type="protein sequence ID" value="ECPE_0000206201-mRNA-1"/>
    <property type="gene ID" value="ECPE_0000206201"/>
</dbReference>
<reference evidence="4" key="1">
    <citation type="submission" date="2016-06" db="UniProtKB">
        <authorList>
            <consortium name="WormBaseParasite"/>
        </authorList>
    </citation>
    <scope>IDENTIFICATION</scope>
</reference>
<evidence type="ECO:0000313" key="4">
    <source>
        <dbReference type="WBParaSite" id="ECPE_0000206201-mRNA-1"/>
    </source>
</evidence>
<dbReference type="EMBL" id="UZAN01039396">
    <property type="protein sequence ID" value="VDP65306.1"/>
    <property type="molecule type" value="Genomic_DNA"/>
</dbReference>